<dbReference type="Proteomes" id="UP000287352">
    <property type="component" value="Unassembled WGS sequence"/>
</dbReference>
<dbReference type="EMBL" id="BIFR01000001">
    <property type="protein sequence ID" value="GCE13156.1"/>
    <property type="molecule type" value="Genomic_DNA"/>
</dbReference>
<proteinExistence type="predicted"/>
<accession>A0A402A274</accession>
<dbReference type="Pfam" id="PF14242">
    <property type="entry name" value="DUF4342"/>
    <property type="match status" value="1"/>
</dbReference>
<organism evidence="3 4">
    <name type="scientific">Tengunoibacter tsumagoiensis</name>
    <dbReference type="NCBI Taxonomy" id="2014871"/>
    <lineage>
        <taxon>Bacteria</taxon>
        <taxon>Bacillati</taxon>
        <taxon>Chloroflexota</taxon>
        <taxon>Ktedonobacteria</taxon>
        <taxon>Ktedonobacterales</taxon>
        <taxon>Dictyobacteraceae</taxon>
        <taxon>Tengunoibacter</taxon>
    </lineage>
</organism>
<keyword evidence="4" id="KW-1185">Reference proteome</keyword>
<name>A0A402A274_9CHLR</name>
<feature type="domain" description="DUF4342" evidence="2">
    <location>
        <begin position="19"/>
        <end position="90"/>
    </location>
</feature>
<comment type="caution">
    <text evidence="3">The sequence shown here is derived from an EMBL/GenBank/DDBJ whole genome shotgun (WGS) entry which is preliminary data.</text>
</comment>
<evidence type="ECO:0000313" key="4">
    <source>
        <dbReference type="Proteomes" id="UP000287352"/>
    </source>
</evidence>
<evidence type="ECO:0000313" key="3">
    <source>
        <dbReference type="EMBL" id="GCE13156.1"/>
    </source>
</evidence>
<dbReference type="InterPro" id="IPR025642">
    <property type="entry name" value="DUF4342"/>
</dbReference>
<evidence type="ECO:0000256" key="1">
    <source>
        <dbReference type="SAM" id="Phobius"/>
    </source>
</evidence>
<keyword evidence="1" id="KW-1133">Transmembrane helix</keyword>
<keyword evidence="1" id="KW-0812">Transmembrane</keyword>
<dbReference type="OrthoDB" id="129626at2"/>
<dbReference type="AlphaFoldDB" id="A0A402A274"/>
<protein>
    <recommendedName>
        <fullName evidence="2">DUF4342 domain-containing protein</fullName>
    </recommendedName>
</protein>
<dbReference type="RefSeq" id="WP_126580709.1">
    <property type="nucleotide sequence ID" value="NZ_BIFR01000001.1"/>
</dbReference>
<sequence>MSQDFNTNNVEQKQGYSIEELQVVGEQLLSKVKELVHEGNVRRIILKQDGRTILEIPLTIGVAGVVLAPIWAAIGVLGALIAQCSIEVVRVEKTNEDVNNFSPDTFKDQPIL</sequence>
<reference evidence="4" key="1">
    <citation type="submission" date="2018-12" db="EMBL/GenBank/DDBJ databases">
        <title>Tengunoibacter tsumagoiensis gen. nov., sp. nov., Dictyobacter kobayashii sp. nov., D. alpinus sp. nov., and D. joshuensis sp. nov. and description of Dictyobacteraceae fam. nov. within the order Ktedonobacterales isolated from Tengu-no-mugimeshi.</title>
        <authorList>
            <person name="Wang C.M."/>
            <person name="Zheng Y."/>
            <person name="Sakai Y."/>
            <person name="Toyoda A."/>
            <person name="Minakuchi Y."/>
            <person name="Abe K."/>
            <person name="Yokota A."/>
            <person name="Yabe S."/>
        </authorList>
    </citation>
    <scope>NUCLEOTIDE SEQUENCE [LARGE SCALE GENOMIC DNA]</scope>
    <source>
        <strain evidence="4">Uno3</strain>
    </source>
</reference>
<feature type="transmembrane region" description="Helical" evidence="1">
    <location>
        <begin position="52"/>
        <end position="81"/>
    </location>
</feature>
<gene>
    <name evidence="3" type="ORF">KTT_30150</name>
</gene>
<evidence type="ECO:0000259" key="2">
    <source>
        <dbReference type="Pfam" id="PF14242"/>
    </source>
</evidence>
<keyword evidence="1" id="KW-0472">Membrane</keyword>